<evidence type="ECO:0000313" key="6">
    <source>
        <dbReference type="Proteomes" id="UP000198210"/>
    </source>
</evidence>
<dbReference type="InterPro" id="IPR046450">
    <property type="entry name" value="PA_dom_sf"/>
</dbReference>
<dbReference type="InterPro" id="IPR045175">
    <property type="entry name" value="M28_fam"/>
</dbReference>
<sequence length="544" mass="55471">MVSVQRRLAGAVAGVVAASMALAAPVQADPNNNSAKKLTKAVTVDGVLRHLDALQAIADANGGTRASGTPGYQASVDYVAGKLEGAGYQVTRQAFPFPYYEAHGSSFAQVAPNPTTYTAGVDYSLMTYSGPGDVTGAVVPVDLNLANPAAATSGCTASDFAGLDLTGKVALIQRGGTNCGFGVKATNAKNAGAAAVIIMNQGNGTREANPDRFALFAGTLSAPVGIPAVSVSFDTGAQFAATAGLVVRIVADTESEIRTTWNVVAQSRYGRTDNVVMAGAHLDSVPEGPGYNDNGTGSAALLEVALQMAKVKPNNAVRFAWWGAEERGLLGSNHYVAELTDAQIAQIALYLNFDMVGSPNYVLGVYDGDDSATTGAGPGPEGSAQIESVFERFFAERGLATVPADFTGRSDYGPFIAAGVDIPAGGLFTGAEGVKTAQEAALFGGVAGKSYDPCYHQACDSLTPVADGADADLYAALDAAYDLHGNVNTFALDVNADAIATAIITFAFDTSAINGVRRAPGRSHDAGHSAEAGVDAHSHGELAG</sequence>
<keyword evidence="2" id="KW-0732">Signal</keyword>
<dbReference type="InterPro" id="IPR003137">
    <property type="entry name" value="PA_domain"/>
</dbReference>
<dbReference type="Gene3D" id="3.50.30.30">
    <property type="match status" value="1"/>
</dbReference>
<proteinExistence type="predicted"/>
<dbReference type="SUPFAM" id="SSF53187">
    <property type="entry name" value="Zn-dependent exopeptidases"/>
    <property type="match status" value="1"/>
</dbReference>
<keyword evidence="5" id="KW-0645">Protease</keyword>
<name>A0A1C5IM56_9ACTN</name>
<dbReference type="PANTHER" id="PTHR12147">
    <property type="entry name" value="METALLOPEPTIDASE M28 FAMILY MEMBER"/>
    <property type="match status" value="1"/>
</dbReference>
<feature type="domain" description="Peptidase M28" evidence="4">
    <location>
        <begin position="262"/>
        <end position="465"/>
    </location>
</feature>
<evidence type="ECO:0000259" key="4">
    <source>
        <dbReference type="Pfam" id="PF04389"/>
    </source>
</evidence>
<dbReference type="InterPro" id="IPR007484">
    <property type="entry name" value="Peptidase_M28"/>
</dbReference>
<dbReference type="Pfam" id="PF02225">
    <property type="entry name" value="PA"/>
    <property type="match status" value="1"/>
</dbReference>
<organism evidence="5 6">
    <name type="scientific">Micromonospora siamensis</name>
    <dbReference type="NCBI Taxonomy" id="299152"/>
    <lineage>
        <taxon>Bacteria</taxon>
        <taxon>Bacillati</taxon>
        <taxon>Actinomycetota</taxon>
        <taxon>Actinomycetes</taxon>
        <taxon>Micromonosporales</taxon>
        <taxon>Micromonosporaceae</taxon>
        <taxon>Micromonospora</taxon>
    </lineage>
</organism>
<dbReference type="Proteomes" id="UP000198210">
    <property type="component" value="Chromosome I"/>
</dbReference>
<reference evidence="5 6" key="1">
    <citation type="submission" date="2016-06" db="EMBL/GenBank/DDBJ databases">
        <authorList>
            <person name="Kjaerup R.B."/>
            <person name="Dalgaard T.S."/>
            <person name="Juul-Madsen H.R."/>
        </authorList>
    </citation>
    <scope>NUCLEOTIDE SEQUENCE [LARGE SCALE GENOMIC DNA]</scope>
    <source>
        <strain evidence="5 6">DSM 45097</strain>
    </source>
</reference>
<accession>A0A1C5IM56</accession>
<evidence type="ECO:0000256" key="2">
    <source>
        <dbReference type="SAM" id="SignalP"/>
    </source>
</evidence>
<dbReference type="SUPFAM" id="SSF52025">
    <property type="entry name" value="PA domain"/>
    <property type="match status" value="1"/>
</dbReference>
<keyword evidence="6" id="KW-1185">Reference proteome</keyword>
<dbReference type="PANTHER" id="PTHR12147:SF26">
    <property type="entry name" value="PEPTIDASE M28 DOMAIN-CONTAINING PROTEIN"/>
    <property type="match status" value="1"/>
</dbReference>
<feature type="compositionally biased region" description="Basic and acidic residues" evidence="1">
    <location>
        <begin position="522"/>
        <end position="544"/>
    </location>
</feature>
<dbReference type="GO" id="GO:0004177">
    <property type="term" value="F:aminopeptidase activity"/>
    <property type="evidence" value="ECO:0007669"/>
    <property type="project" value="UniProtKB-KW"/>
</dbReference>
<dbReference type="GO" id="GO:0008235">
    <property type="term" value="F:metalloexopeptidase activity"/>
    <property type="evidence" value="ECO:0007669"/>
    <property type="project" value="InterPro"/>
</dbReference>
<dbReference type="GO" id="GO:0006508">
    <property type="term" value="P:proteolysis"/>
    <property type="evidence" value="ECO:0007669"/>
    <property type="project" value="InterPro"/>
</dbReference>
<feature type="region of interest" description="Disordered" evidence="1">
    <location>
        <begin position="519"/>
        <end position="544"/>
    </location>
</feature>
<evidence type="ECO:0000259" key="3">
    <source>
        <dbReference type="Pfam" id="PF02225"/>
    </source>
</evidence>
<feature type="signal peptide" evidence="2">
    <location>
        <begin position="1"/>
        <end position="23"/>
    </location>
</feature>
<evidence type="ECO:0000313" key="5">
    <source>
        <dbReference type="EMBL" id="SCG59223.1"/>
    </source>
</evidence>
<dbReference type="Pfam" id="PF04389">
    <property type="entry name" value="Peptidase_M28"/>
    <property type="match status" value="1"/>
</dbReference>
<feature type="domain" description="PA" evidence="3">
    <location>
        <begin position="135"/>
        <end position="238"/>
    </location>
</feature>
<dbReference type="AlphaFoldDB" id="A0A1C5IM56"/>
<keyword evidence="5" id="KW-0378">Hydrolase</keyword>
<dbReference type="Gene3D" id="3.40.630.10">
    <property type="entry name" value="Zn peptidases"/>
    <property type="match status" value="1"/>
</dbReference>
<protein>
    <submittedName>
        <fullName evidence="5">Aminopeptidase Y</fullName>
    </submittedName>
</protein>
<feature type="chain" id="PRO_5038719622" evidence="2">
    <location>
        <begin position="24"/>
        <end position="544"/>
    </location>
</feature>
<keyword evidence="5" id="KW-0031">Aminopeptidase</keyword>
<gene>
    <name evidence="5" type="ORF">GA0074704_3575</name>
</gene>
<dbReference type="EMBL" id="LT607751">
    <property type="protein sequence ID" value="SCG59223.1"/>
    <property type="molecule type" value="Genomic_DNA"/>
</dbReference>
<dbReference type="RefSeq" id="WP_231926519.1">
    <property type="nucleotide sequence ID" value="NZ_LT607751.1"/>
</dbReference>
<evidence type="ECO:0000256" key="1">
    <source>
        <dbReference type="SAM" id="MobiDB-lite"/>
    </source>
</evidence>